<dbReference type="SUPFAM" id="SSF53474">
    <property type="entry name" value="alpha/beta-Hydrolases"/>
    <property type="match status" value="1"/>
</dbReference>
<proteinExistence type="predicted"/>
<name>A0ABZ0HRA5_9HYPH</name>
<protein>
    <submittedName>
        <fullName evidence="2">Prolyl oligopeptidase family serine peptidase</fullName>
    </submittedName>
</protein>
<dbReference type="Gene3D" id="2.120.10.30">
    <property type="entry name" value="TolB, C-terminal domain"/>
    <property type="match status" value="1"/>
</dbReference>
<dbReference type="Proteomes" id="UP001626536">
    <property type="component" value="Chromosome"/>
</dbReference>
<dbReference type="EMBL" id="CP136862">
    <property type="protein sequence ID" value="WOJ88890.1"/>
    <property type="molecule type" value="Genomic_DNA"/>
</dbReference>
<evidence type="ECO:0000259" key="1">
    <source>
        <dbReference type="Pfam" id="PF00326"/>
    </source>
</evidence>
<gene>
    <name evidence="2" type="ORF">RZS28_13885</name>
</gene>
<dbReference type="Gene3D" id="3.40.50.1820">
    <property type="entry name" value="alpha/beta hydrolase"/>
    <property type="match status" value="1"/>
</dbReference>
<dbReference type="PANTHER" id="PTHR43056:SF5">
    <property type="entry name" value="PEPTIDASE S9 PROLYL OLIGOPEPTIDASE CATALYTIC DOMAIN-CONTAINING PROTEIN"/>
    <property type="match status" value="1"/>
</dbReference>
<evidence type="ECO:0000313" key="2">
    <source>
        <dbReference type="EMBL" id="WOJ88890.1"/>
    </source>
</evidence>
<dbReference type="PANTHER" id="PTHR43056">
    <property type="entry name" value="PEPTIDASE S9 PROLYL OLIGOPEPTIDASE"/>
    <property type="match status" value="1"/>
</dbReference>
<sequence length="642" mass="69107">MSATIAPFGAWVSPVSVELMTAATVGLGSIAVDGRSLYWLEARPAEAGRTVLCRRGPDGRIDELTPAPVNVGSRVHEYGGGAYAVVDGVIVYSERKDGGVWLVEGAAPPHRIPTPEGCRYADFEFDLPRRRVLAVREDHRSRPPTDPKASIVALPLDPSGNESVLVEGPDFLSSPRLSPKGERLAWIAWDHPDMPWDGTRLYVAELGPDGGLGPARLIAGETPEAIVQPAWSPDACLYFCSDRTGWWNLYALRDGAVTPLAPVEAEIGGPHWVFRQRFYDFLPDGRAIVAIVRGGIRTAALIAEGKIGPLDLGQVQECPQPLGDGLAYIATPPTAPPAVVVAETVAGAAPRVVRAAAPAVLSPEAISLGQAIEFASRGGVSHAFWYPPKNAEFEGPHGALPPLIVLSHGGPTSMTTNHFNLNVQWWTSRGFGVVDVNYGGSTGFGRPYRRLLDGQWGVVDVEDCSAAARYLVERGLVDGARLAIRGGSAGGFTTLAALTSSTLFRAGASLYGVADLMLLAQDTHKFESRYLDRLIGPLPERQALYAERSPIHHIDRLACPVIFFQGEDDKTVPPNQAETMVAAMKARRLPVAYYLFEGEGHGFRKAETLRRVLELELDFYGRAFDFVAPGLSERVAIANMSA</sequence>
<dbReference type="InterPro" id="IPR011659">
    <property type="entry name" value="WD40"/>
</dbReference>
<dbReference type="InterPro" id="IPR011042">
    <property type="entry name" value="6-blade_b-propeller_TolB-like"/>
</dbReference>
<keyword evidence="3" id="KW-1185">Reference proteome</keyword>
<accession>A0ABZ0HRA5</accession>
<dbReference type="InterPro" id="IPR050585">
    <property type="entry name" value="Xaa-Pro_dipeptidyl-ppase/CocE"/>
</dbReference>
<dbReference type="RefSeq" id="WP_407338328.1">
    <property type="nucleotide sequence ID" value="NZ_CP136862.1"/>
</dbReference>
<dbReference type="Pfam" id="PF00326">
    <property type="entry name" value="Peptidase_S9"/>
    <property type="match status" value="1"/>
</dbReference>
<dbReference type="InterPro" id="IPR029058">
    <property type="entry name" value="AB_hydrolase_fold"/>
</dbReference>
<feature type="domain" description="Peptidase S9 prolyl oligopeptidase catalytic" evidence="1">
    <location>
        <begin position="418"/>
        <end position="624"/>
    </location>
</feature>
<dbReference type="InterPro" id="IPR001375">
    <property type="entry name" value="Peptidase_S9_cat"/>
</dbReference>
<reference evidence="2 3" key="1">
    <citation type="submission" date="2023-10" db="EMBL/GenBank/DDBJ databases">
        <title>Novel methanotroph of the genus Methylocapsa from a subarctic wetland.</title>
        <authorList>
            <person name="Belova S.E."/>
            <person name="Oshkin I.Y."/>
            <person name="Miroshnikov K."/>
            <person name="Dedysh S.N."/>
        </authorList>
    </citation>
    <scope>NUCLEOTIDE SEQUENCE [LARGE SCALE GENOMIC DNA]</scope>
    <source>
        <strain evidence="2 3">RX1</strain>
    </source>
</reference>
<evidence type="ECO:0000313" key="3">
    <source>
        <dbReference type="Proteomes" id="UP001626536"/>
    </source>
</evidence>
<dbReference type="Pfam" id="PF07676">
    <property type="entry name" value="PD40"/>
    <property type="match status" value="1"/>
</dbReference>
<organism evidence="2 3">
    <name type="scientific">Methylocapsa polymorpha</name>
    <dbReference type="NCBI Taxonomy" id="3080828"/>
    <lineage>
        <taxon>Bacteria</taxon>
        <taxon>Pseudomonadati</taxon>
        <taxon>Pseudomonadota</taxon>
        <taxon>Alphaproteobacteria</taxon>
        <taxon>Hyphomicrobiales</taxon>
        <taxon>Beijerinckiaceae</taxon>
        <taxon>Methylocapsa</taxon>
    </lineage>
</organism>
<dbReference type="SUPFAM" id="SSF82171">
    <property type="entry name" value="DPP6 N-terminal domain-like"/>
    <property type="match status" value="1"/>
</dbReference>